<keyword evidence="7" id="KW-0072">Autophagy</keyword>
<keyword evidence="9" id="KW-0472">Membrane</keyword>
<dbReference type="GO" id="GO:0006869">
    <property type="term" value="P:lipid transport"/>
    <property type="evidence" value="ECO:0007669"/>
    <property type="project" value="UniProtKB-KW"/>
</dbReference>
<dbReference type="Proteomes" id="UP000230423">
    <property type="component" value="Unassembled WGS sequence"/>
</dbReference>
<keyword evidence="6" id="KW-1133">Transmembrane helix</keyword>
<evidence type="ECO:0000256" key="10">
    <source>
        <dbReference type="SAM" id="MobiDB-lite"/>
    </source>
</evidence>
<sequence>MDVARHGDVKWNGSTSHPTAAPAFDGKTELSILHFASNNPEWKCPPATEQFLQRFRAKLEHDVNAAMQPVGVGEERNLLLDSMHSIMPSIRAAPYRNNVLESAIPESDARSRLILRPNLPGTSEEEPEDERRRQEEADEELRRQQEDEDAHRNFLGHRVGLLAREASYGGKVLQRKPARYFTVRLRALFISFILLHLNADLTEVGGGPARDKSKLNVAYGMKKAKNGKVKNGSLKKVKKPHGEAVKGTCIEHKMLGGSEDEMSSRRLHDMSTQPETGDADNVEEEEEEEVAAFRAGGQIELDLLLPRLIMGKDPKFITREVAATLGRGCLAFVELFQVRSKEKGARRKR</sequence>
<feature type="region of interest" description="Disordered" evidence="10">
    <location>
        <begin position="258"/>
        <end position="283"/>
    </location>
</feature>
<dbReference type="OrthoDB" id="2020634at2759"/>
<evidence type="ECO:0000256" key="1">
    <source>
        <dbReference type="ARBA" id="ARBA00004511"/>
    </source>
</evidence>
<reference evidence="11 12" key="1">
    <citation type="submission" date="2015-09" db="EMBL/GenBank/DDBJ databases">
        <title>Draft genome of the parasitic nematode Teladorsagia circumcincta isolate WARC Sus (inbred).</title>
        <authorList>
            <person name="Mitreva M."/>
        </authorList>
    </citation>
    <scope>NUCLEOTIDE SEQUENCE [LARGE SCALE GENOMIC DNA]</scope>
    <source>
        <strain evidence="11 12">S</strain>
    </source>
</reference>
<organism evidence="11 12">
    <name type="scientific">Teladorsagia circumcincta</name>
    <name type="common">Brown stomach worm</name>
    <name type="synonym">Ostertagia circumcincta</name>
    <dbReference type="NCBI Taxonomy" id="45464"/>
    <lineage>
        <taxon>Eukaryota</taxon>
        <taxon>Metazoa</taxon>
        <taxon>Ecdysozoa</taxon>
        <taxon>Nematoda</taxon>
        <taxon>Chromadorea</taxon>
        <taxon>Rhabditida</taxon>
        <taxon>Rhabditina</taxon>
        <taxon>Rhabditomorpha</taxon>
        <taxon>Strongyloidea</taxon>
        <taxon>Trichostrongylidae</taxon>
        <taxon>Teladorsagia</taxon>
    </lineage>
</organism>
<dbReference type="PANTHER" id="PTHR13038:SF10">
    <property type="entry name" value="AUTOPHAGY-RELATED PROTEIN 9"/>
    <property type="match status" value="1"/>
</dbReference>
<keyword evidence="5" id="KW-0812">Transmembrane</keyword>
<feature type="region of interest" description="Disordered" evidence="10">
    <location>
        <begin position="111"/>
        <end position="152"/>
    </location>
</feature>
<evidence type="ECO:0000256" key="5">
    <source>
        <dbReference type="ARBA" id="ARBA00022692"/>
    </source>
</evidence>
<keyword evidence="4" id="KW-0813">Transport</keyword>
<evidence type="ECO:0000313" key="12">
    <source>
        <dbReference type="Proteomes" id="UP000230423"/>
    </source>
</evidence>
<protein>
    <recommendedName>
        <fullName evidence="3">Autophagy-related protein 9</fullName>
    </recommendedName>
</protein>
<gene>
    <name evidence="11" type="ORF">TELCIR_09558</name>
</gene>
<dbReference type="AlphaFoldDB" id="A0A2G9UEG7"/>
<dbReference type="EMBL" id="KZ346997">
    <property type="protein sequence ID" value="PIO68644.1"/>
    <property type="molecule type" value="Genomic_DNA"/>
</dbReference>
<evidence type="ECO:0000256" key="7">
    <source>
        <dbReference type="ARBA" id="ARBA00023006"/>
    </source>
</evidence>
<evidence type="ECO:0000256" key="4">
    <source>
        <dbReference type="ARBA" id="ARBA00022448"/>
    </source>
</evidence>
<comment type="similarity">
    <text evidence="2">Belongs to the ATG9 family.</text>
</comment>
<dbReference type="GO" id="GO:0034497">
    <property type="term" value="P:protein localization to phagophore assembly site"/>
    <property type="evidence" value="ECO:0007669"/>
    <property type="project" value="TreeGrafter"/>
</dbReference>
<dbReference type="PANTHER" id="PTHR13038">
    <property type="entry name" value="APG9 AUTOPHAGY 9"/>
    <property type="match status" value="1"/>
</dbReference>
<comment type="subcellular location">
    <subcellularLocation>
        <location evidence="1">Preautophagosomal structure membrane</location>
        <topology evidence="1">Multi-pass membrane protein</topology>
    </subcellularLocation>
</comment>
<keyword evidence="12" id="KW-1185">Reference proteome</keyword>
<evidence type="ECO:0000256" key="6">
    <source>
        <dbReference type="ARBA" id="ARBA00022989"/>
    </source>
</evidence>
<dbReference type="GO" id="GO:0061709">
    <property type="term" value="P:reticulophagy"/>
    <property type="evidence" value="ECO:0007669"/>
    <property type="project" value="TreeGrafter"/>
</dbReference>
<dbReference type="GO" id="GO:0034727">
    <property type="term" value="P:piecemeal microautophagy of the nucleus"/>
    <property type="evidence" value="ECO:0007669"/>
    <property type="project" value="TreeGrafter"/>
</dbReference>
<dbReference type="InterPro" id="IPR007241">
    <property type="entry name" value="Autophagy-rel_prot_9"/>
</dbReference>
<proteinExistence type="inferred from homology"/>
<dbReference type="GO" id="GO:0005776">
    <property type="term" value="C:autophagosome"/>
    <property type="evidence" value="ECO:0007669"/>
    <property type="project" value="TreeGrafter"/>
</dbReference>
<evidence type="ECO:0000256" key="3">
    <source>
        <dbReference type="ARBA" id="ARBA00018074"/>
    </source>
</evidence>
<evidence type="ECO:0000313" key="11">
    <source>
        <dbReference type="EMBL" id="PIO68644.1"/>
    </source>
</evidence>
<feature type="compositionally biased region" description="Basic and acidic residues" evidence="10">
    <location>
        <begin position="129"/>
        <end position="152"/>
    </location>
</feature>
<dbReference type="GO" id="GO:0000422">
    <property type="term" value="P:autophagy of mitochondrion"/>
    <property type="evidence" value="ECO:0007669"/>
    <property type="project" value="TreeGrafter"/>
</dbReference>
<evidence type="ECO:0000256" key="8">
    <source>
        <dbReference type="ARBA" id="ARBA00023055"/>
    </source>
</evidence>
<keyword evidence="8" id="KW-0445">Lipid transport</keyword>
<name>A0A2G9UEG7_TELCI</name>
<dbReference type="GO" id="GO:0034045">
    <property type="term" value="C:phagophore assembly site membrane"/>
    <property type="evidence" value="ECO:0007669"/>
    <property type="project" value="UniProtKB-SubCell"/>
</dbReference>
<evidence type="ECO:0000256" key="2">
    <source>
        <dbReference type="ARBA" id="ARBA00006185"/>
    </source>
</evidence>
<evidence type="ECO:0000256" key="9">
    <source>
        <dbReference type="ARBA" id="ARBA00023136"/>
    </source>
</evidence>
<feature type="region of interest" description="Disordered" evidence="10">
    <location>
        <begin position="1"/>
        <end position="23"/>
    </location>
</feature>
<accession>A0A2G9UEG7</accession>